<dbReference type="PANTHER" id="PTHR39431:SF1">
    <property type="entry name" value="FRPA_C-RELATED PROTEIN"/>
    <property type="match status" value="1"/>
</dbReference>
<dbReference type="AlphaFoldDB" id="A0A4Q6XRS6"/>
<dbReference type="SUPFAM" id="SSF69318">
    <property type="entry name" value="Integrin alpha N-terminal domain"/>
    <property type="match status" value="1"/>
</dbReference>
<dbReference type="PANTHER" id="PTHR39431">
    <property type="entry name" value="FRPA/C-RELATED PROTEIN"/>
    <property type="match status" value="1"/>
</dbReference>
<evidence type="ECO:0000313" key="1">
    <source>
        <dbReference type="EMBL" id="RZF60154.1"/>
    </source>
</evidence>
<accession>A0A4Q6XRS6</accession>
<evidence type="ECO:0000313" key="2">
    <source>
        <dbReference type="Proteomes" id="UP000292855"/>
    </source>
</evidence>
<proteinExistence type="predicted"/>
<dbReference type="Gene3D" id="2.130.10.130">
    <property type="entry name" value="Integrin alpha, N-terminal"/>
    <property type="match status" value="1"/>
</dbReference>
<dbReference type="EMBL" id="SGIT01000002">
    <property type="protein sequence ID" value="RZF60154.1"/>
    <property type="molecule type" value="Genomic_DNA"/>
</dbReference>
<dbReference type="InterPro" id="IPR029052">
    <property type="entry name" value="Metallo-depent_PP-like"/>
</dbReference>
<gene>
    <name evidence="1" type="ORF">EWE74_13640</name>
</gene>
<name>A0A4Q6XRS6_9SPHI</name>
<sequence length="500" mass="55463">MGEAKVMYKLEKPQEGLPHGIPYGMAVGNHDQYPSQFAASGHTALYNKYFGVSHFEGRAYYGGHFAQDNDSHYDLFSAGGIDFIVIYIEYDAFDEQQDEMNNWAAELLERYADRKAIVVTHYTLFLNPVAGTNLNGRAPFGKQAERLYHRIKSHPNLIMMMGGHVGDNGEGYRQDTYNGHTVKSFLSDYQSRPMGGNGMMRLMRFDVASDLVHVRSFSPYFDYEELDGDSNFKVPFLREPAATRVYDFNLDGRSDVMKFQSGNWFDRNGTLLFSHWNAGGVPAASYFEGGGQTLPAVYNLQKAVYTLQNGQQVALGEPNAIPVPADYDGDGIADLAVWNPTTAIWSTRGQADVKHGWAASTPVPADYDGDGAAERAVWRWSNQTWYIAQVGNVPFGEPGDVPVPGDYDGDGKADICVWRPTTGEWLIHGAQKSVKLGKQGDLPVPGDYEGIGRVQFAVFDPERKAVLLESGHVIPMDAAVAEIVNLPFAIKTYYLDLLKK</sequence>
<evidence type="ECO:0008006" key="3">
    <source>
        <dbReference type="Google" id="ProtNLM"/>
    </source>
</evidence>
<keyword evidence="2" id="KW-1185">Reference proteome</keyword>
<dbReference type="InterPro" id="IPR028994">
    <property type="entry name" value="Integrin_alpha_N"/>
</dbReference>
<protein>
    <recommendedName>
        <fullName evidence="3">Calcineurin-like phosphoesterase domain-containing protein</fullName>
    </recommendedName>
</protein>
<organism evidence="1 2">
    <name type="scientific">Sphingobacterium corticibacterium</name>
    <dbReference type="NCBI Taxonomy" id="2484746"/>
    <lineage>
        <taxon>Bacteria</taxon>
        <taxon>Pseudomonadati</taxon>
        <taxon>Bacteroidota</taxon>
        <taxon>Sphingobacteriia</taxon>
        <taxon>Sphingobacteriales</taxon>
        <taxon>Sphingobacteriaceae</taxon>
        <taxon>Sphingobacterium</taxon>
    </lineage>
</organism>
<dbReference type="OrthoDB" id="9772095at2"/>
<dbReference type="SUPFAM" id="SSF56300">
    <property type="entry name" value="Metallo-dependent phosphatases"/>
    <property type="match status" value="1"/>
</dbReference>
<comment type="caution">
    <text evidence="1">The sequence shown here is derived from an EMBL/GenBank/DDBJ whole genome shotgun (WGS) entry which is preliminary data.</text>
</comment>
<reference evidence="1 2" key="1">
    <citation type="submission" date="2019-02" db="EMBL/GenBank/DDBJ databases">
        <authorList>
            <person name="Li Y."/>
        </authorList>
    </citation>
    <scope>NUCLEOTIDE SEQUENCE [LARGE SCALE GENOMIC DNA]</scope>
    <source>
        <strain evidence="1 2">30C10-4-7</strain>
    </source>
</reference>
<dbReference type="Proteomes" id="UP000292855">
    <property type="component" value="Unassembled WGS sequence"/>
</dbReference>